<dbReference type="GO" id="GO:0005525">
    <property type="term" value="F:GTP binding"/>
    <property type="evidence" value="ECO:0007669"/>
    <property type="project" value="UniProtKB-KW"/>
</dbReference>
<dbReference type="InterPro" id="IPR008225">
    <property type="entry name" value="F420-0_g-glutamyl_ligase"/>
</dbReference>
<accession>A0A7W6DMH0</accession>
<keyword evidence="6" id="KW-0342">GTP-binding</keyword>
<keyword evidence="3" id="KW-0547">Nucleotide-binding</keyword>
<keyword evidence="10" id="KW-1185">Reference proteome</keyword>
<keyword evidence="4" id="KW-0460">Magnesium</keyword>
<evidence type="ECO:0000256" key="1">
    <source>
        <dbReference type="ARBA" id="ARBA00022598"/>
    </source>
</evidence>
<dbReference type="PANTHER" id="PTHR47917">
    <property type="match status" value="1"/>
</dbReference>
<evidence type="ECO:0000256" key="7">
    <source>
        <dbReference type="ARBA" id="ARBA00023211"/>
    </source>
</evidence>
<evidence type="ECO:0000313" key="9">
    <source>
        <dbReference type="EMBL" id="MBB3981719.1"/>
    </source>
</evidence>
<dbReference type="Pfam" id="PF01996">
    <property type="entry name" value="F420_ligase"/>
    <property type="match status" value="1"/>
</dbReference>
<dbReference type="EC" id="6.3.2.31" evidence="9"/>
<dbReference type="SUPFAM" id="SSF144010">
    <property type="entry name" value="CofE-like"/>
    <property type="match status" value="1"/>
</dbReference>
<sequence>MISIHPLCDLPEIAAGDDLAALLRGSLASAGLLPLKAGDVLVVTQKILSKAEGRMIDLAAVEPGAEAVELAARTRKDARLVELVLQESVAIVRAAPHVLITRHRLGHVMANSGIDRSNIGPGESERALLLPVDPDGSARQLVEALSADSGGRVAVVISDSFGRPWRYGVVGVAIGAAGLPALVDRRGDQDRDGRRLEVTQIALADQIATAATLVTGEGAESVPAALIRGLSLPEGENGAAAIVRPAEEDLFR</sequence>
<dbReference type="InterPro" id="IPR002847">
    <property type="entry name" value="F420-0_gamma-glut_ligase-dom"/>
</dbReference>
<dbReference type="GO" id="GO:0052619">
    <property type="term" value="F:coenzyme F420-1:gamma-L-glutamate ligase activity"/>
    <property type="evidence" value="ECO:0007669"/>
    <property type="project" value="UniProtKB-EC"/>
</dbReference>
<protein>
    <submittedName>
        <fullName evidence="9">Coenzyme F420-0:L-glutamate ligase/coenzyme F420-1:gamma-L-glutamate ligase</fullName>
        <ecNumber evidence="9">6.3.2.31</ecNumber>
        <ecNumber evidence="9">6.3.2.34</ecNumber>
    </submittedName>
</protein>
<evidence type="ECO:0000256" key="6">
    <source>
        <dbReference type="ARBA" id="ARBA00023134"/>
    </source>
</evidence>
<dbReference type="PANTHER" id="PTHR47917:SF1">
    <property type="entry name" value="COENZYME F420:L-GLUTAMATE LIGASE"/>
    <property type="match status" value="1"/>
</dbReference>
<dbReference type="EC" id="6.3.2.34" evidence="9"/>
<keyword evidence="1 9" id="KW-0436">Ligase</keyword>
<evidence type="ECO:0000313" key="10">
    <source>
        <dbReference type="Proteomes" id="UP000552757"/>
    </source>
</evidence>
<evidence type="ECO:0000259" key="8">
    <source>
        <dbReference type="Pfam" id="PF01996"/>
    </source>
</evidence>
<keyword evidence="2" id="KW-0479">Metal-binding</keyword>
<keyword evidence="7" id="KW-0464">Manganese</keyword>
<evidence type="ECO:0000256" key="5">
    <source>
        <dbReference type="ARBA" id="ARBA00022958"/>
    </source>
</evidence>
<evidence type="ECO:0000256" key="4">
    <source>
        <dbReference type="ARBA" id="ARBA00022842"/>
    </source>
</evidence>
<proteinExistence type="predicted"/>
<dbReference type="EMBL" id="JACIEB010000002">
    <property type="protein sequence ID" value="MBB3981719.1"/>
    <property type="molecule type" value="Genomic_DNA"/>
</dbReference>
<dbReference type="RefSeq" id="WP_183954763.1">
    <property type="nucleotide sequence ID" value="NZ_JACIEB010000002.1"/>
</dbReference>
<dbReference type="Proteomes" id="UP000552757">
    <property type="component" value="Unassembled WGS sequence"/>
</dbReference>
<comment type="caution">
    <text evidence="9">The sequence shown here is derived from an EMBL/GenBank/DDBJ whole genome shotgun (WGS) entry which is preliminary data.</text>
</comment>
<gene>
    <name evidence="9" type="ORF">GGR44_001366</name>
</gene>
<dbReference type="GO" id="GO:0052618">
    <property type="term" value="F:coenzyme F420-0:L-glutamate ligase activity"/>
    <property type="evidence" value="ECO:0007669"/>
    <property type="project" value="UniProtKB-EC"/>
</dbReference>
<dbReference type="Gene3D" id="3.90.1660.10">
    <property type="entry name" value="CofE-like domain"/>
    <property type="match status" value="1"/>
</dbReference>
<evidence type="ECO:0000256" key="3">
    <source>
        <dbReference type="ARBA" id="ARBA00022741"/>
    </source>
</evidence>
<dbReference type="AlphaFoldDB" id="A0A7W6DMH0"/>
<dbReference type="Gene3D" id="3.30.1330.100">
    <property type="entry name" value="CofE-like"/>
    <property type="match status" value="1"/>
</dbReference>
<evidence type="ECO:0000256" key="2">
    <source>
        <dbReference type="ARBA" id="ARBA00022723"/>
    </source>
</evidence>
<reference evidence="9 10" key="1">
    <citation type="submission" date="2020-08" db="EMBL/GenBank/DDBJ databases">
        <title>Genomic Encyclopedia of Type Strains, Phase IV (KMG-IV): sequencing the most valuable type-strain genomes for metagenomic binning, comparative biology and taxonomic classification.</title>
        <authorList>
            <person name="Goeker M."/>
        </authorList>
    </citation>
    <scope>NUCLEOTIDE SEQUENCE [LARGE SCALE GENOMIC DNA]</scope>
    <source>
        <strain evidence="9 10">DSM 29348</strain>
    </source>
</reference>
<dbReference type="NCBIfam" id="TIGR01916">
    <property type="entry name" value="F420_cofE"/>
    <property type="match status" value="1"/>
</dbReference>
<dbReference type="GO" id="GO:0046872">
    <property type="term" value="F:metal ion binding"/>
    <property type="evidence" value="ECO:0007669"/>
    <property type="project" value="UniProtKB-KW"/>
</dbReference>
<keyword evidence="5" id="KW-0630">Potassium</keyword>
<feature type="domain" description="Coenzyme F420:L-glutamate ligase-like" evidence="8">
    <location>
        <begin position="10"/>
        <end position="229"/>
    </location>
</feature>
<organism evidence="9 10">
    <name type="scientific">Sphingobium fontiphilum</name>
    <dbReference type="NCBI Taxonomy" id="944425"/>
    <lineage>
        <taxon>Bacteria</taxon>
        <taxon>Pseudomonadati</taxon>
        <taxon>Pseudomonadota</taxon>
        <taxon>Alphaproteobacteria</taxon>
        <taxon>Sphingomonadales</taxon>
        <taxon>Sphingomonadaceae</taxon>
        <taxon>Sphingobium</taxon>
    </lineage>
</organism>
<name>A0A7W6DMH0_9SPHN</name>